<dbReference type="RefSeq" id="WP_279297639.1">
    <property type="nucleotide sequence ID" value="NZ_JAOTIF010000010.1"/>
</dbReference>
<name>A0A9X2XW81_9BACT</name>
<dbReference type="Pfam" id="PF17293">
    <property type="entry name" value="Arm-DNA-bind_5"/>
    <property type="match status" value="1"/>
</dbReference>
<feature type="region of interest" description="Disordered" evidence="1">
    <location>
        <begin position="42"/>
        <end position="61"/>
    </location>
</feature>
<feature type="compositionally biased region" description="Basic and acidic residues" evidence="1">
    <location>
        <begin position="47"/>
        <end position="61"/>
    </location>
</feature>
<comment type="caution">
    <text evidence="3">The sequence shown here is derived from an EMBL/GenBank/DDBJ whole genome shotgun (WGS) entry which is preliminary data.</text>
</comment>
<dbReference type="AlphaFoldDB" id="A0A9X2XW81"/>
<protein>
    <submittedName>
        <fullName evidence="3">Arm DNA-binding domain-containing protein</fullName>
    </submittedName>
</protein>
<evidence type="ECO:0000259" key="2">
    <source>
        <dbReference type="Pfam" id="PF17293"/>
    </source>
</evidence>
<accession>A0A9X2XW81</accession>
<feature type="domain" description="Arm DNA-binding" evidence="2">
    <location>
        <begin position="12"/>
        <end position="75"/>
    </location>
</feature>
<evidence type="ECO:0000313" key="4">
    <source>
        <dbReference type="Proteomes" id="UP001155483"/>
    </source>
</evidence>
<reference evidence="3" key="2">
    <citation type="submission" date="2023-04" db="EMBL/GenBank/DDBJ databases">
        <title>Paracnuella aquatica gen. nov., sp. nov., a member of the family Chitinophagaceae isolated from a hot spring.</title>
        <authorList>
            <person name="Wang C."/>
        </authorList>
    </citation>
    <scope>NUCLEOTIDE SEQUENCE</scope>
    <source>
        <strain evidence="3">LB-8</strain>
    </source>
</reference>
<sequence>MNRKHTFSLLPFVREHKKNKEGQIPVYLRITVDGKRSELSTKTYVDPGKRNEGKGRVKGTNEESRRLNNAIEAFRGS</sequence>
<gene>
    <name evidence="3" type="ORF">OCK74_13840</name>
</gene>
<keyword evidence="4" id="KW-1185">Reference proteome</keyword>
<keyword evidence="3" id="KW-0238">DNA-binding</keyword>
<evidence type="ECO:0000313" key="3">
    <source>
        <dbReference type="EMBL" id="MCU7550200.1"/>
    </source>
</evidence>
<dbReference type="GO" id="GO:0003677">
    <property type="term" value="F:DNA binding"/>
    <property type="evidence" value="ECO:0007669"/>
    <property type="project" value="UniProtKB-KW"/>
</dbReference>
<dbReference type="InterPro" id="IPR035386">
    <property type="entry name" value="Arm-DNA-bind_5"/>
</dbReference>
<organism evidence="3 4">
    <name type="scientific">Paraflavisolibacter caeni</name>
    <dbReference type="NCBI Taxonomy" id="2982496"/>
    <lineage>
        <taxon>Bacteria</taxon>
        <taxon>Pseudomonadati</taxon>
        <taxon>Bacteroidota</taxon>
        <taxon>Chitinophagia</taxon>
        <taxon>Chitinophagales</taxon>
        <taxon>Chitinophagaceae</taxon>
        <taxon>Paraflavisolibacter</taxon>
    </lineage>
</organism>
<proteinExistence type="predicted"/>
<evidence type="ECO:0000256" key="1">
    <source>
        <dbReference type="SAM" id="MobiDB-lite"/>
    </source>
</evidence>
<dbReference type="EMBL" id="JAOTIF010000010">
    <property type="protein sequence ID" value="MCU7550200.1"/>
    <property type="molecule type" value="Genomic_DNA"/>
</dbReference>
<reference evidence="3" key="1">
    <citation type="submission" date="2022-09" db="EMBL/GenBank/DDBJ databases">
        <authorList>
            <person name="Yuan C."/>
            <person name="Ke Z."/>
        </authorList>
    </citation>
    <scope>NUCLEOTIDE SEQUENCE</scope>
    <source>
        <strain evidence="3">LB-8</strain>
    </source>
</reference>
<dbReference type="Proteomes" id="UP001155483">
    <property type="component" value="Unassembled WGS sequence"/>
</dbReference>